<feature type="transmembrane region" description="Helical" evidence="2">
    <location>
        <begin position="92"/>
        <end position="113"/>
    </location>
</feature>
<dbReference type="RefSeq" id="WP_271169921.1">
    <property type="nucleotide sequence ID" value="NZ_BSFI01000023.1"/>
</dbReference>
<organism evidence="4 5">
    <name type="scientific">Hansschlegelia plantiphila</name>
    <dbReference type="NCBI Taxonomy" id="374655"/>
    <lineage>
        <taxon>Bacteria</taxon>
        <taxon>Pseudomonadati</taxon>
        <taxon>Pseudomonadota</taxon>
        <taxon>Alphaproteobacteria</taxon>
        <taxon>Hyphomicrobiales</taxon>
        <taxon>Methylopilaceae</taxon>
        <taxon>Hansschlegelia</taxon>
    </lineage>
</organism>
<dbReference type="GO" id="GO:0016747">
    <property type="term" value="F:acyltransferase activity, transferring groups other than amino-acyl groups"/>
    <property type="evidence" value="ECO:0007669"/>
    <property type="project" value="InterPro"/>
</dbReference>
<evidence type="ECO:0000313" key="4">
    <source>
        <dbReference type="EMBL" id="GLK69700.1"/>
    </source>
</evidence>
<dbReference type="InterPro" id="IPR002656">
    <property type="entry name" value="Acyl_transf_3_dom"/>
</dbReference>
<proteinExistence type="predicted"/>
<feature type="domain" description="Acyltransferase 3" evidence="3">
    <location>
        <begin position="46"/>
        <end position="224"/>
    </location>
</feature>
<dbReference type="EMBL" id="BSFI01000023">
    <property type="protein sequence ID" value="GLK69700.1"/>
    <property type="molecule type" value="Genomic_DNA"/>
</dbReference>
<keyword evidence="2" id="KW-0472">Membrane</keyword>
<accession>A0A9W6MXA5</accession>
<feature type="region of interest" description="Disordered" evidence="1">
    <location>
        <begin position="234"/>
        <end position="261"/>
    </location>
</feature>
<dbReference type="Pfam" id="PF01757">
    <property type="entry name" value="Acyl_transf_3"/>
    <property type="match status" value="1"/>
</dbReference>
<protein>
    <recommendedName>
        <fullName evidence="3">Acyltransferase 3 domain-containing protein</fullName>
    </recommendedName>
</protein>
<reference evidence="4" key="1">
    <citation type="journal article" date="2014" name="Int. J. Syst. Evol. Microbiol.">
        <title>Complete genome sequence of Corynebacterium casei LMG S-19264T (=DSM 44701T), isolated from a smear-ripened cheese.</title>
        <authorList>
            <consortium name="US DOE Joint Genome Institute (JGI-PGF)"/>
            <person name="Walter F."/>
            <person name="Albersmeier A."/>
            <person name="Kalinowski J."/>
            <person name="Ruckert C."/>
        </authorList>
    </citation>
    <scope>NUCLEOTIDE SEQUENCE</scope>
    <source>
        <strain evidence="4">VKM B-2347</strain>
    </source>
</reference>
<gene>
    <name evidence="4" type="ORF">GCM10008179_33380</name>
</gene>
<feature type="transmembrane region" description="Helical" evidence="2">
    <location>
        <begin position="206"/>
        <end position="227"/>
    </location>
</feature>
<feature type="transmembrane region" description="Helical" evidence="2">
    <location>
        <begin position="134"/>
        <end position="158"/>
    </location>
</feature>
<comment type="caution">
    <text evidence="4">The sequence shown here is derived from an EMBL/GenBank/DDBJ whole genome shotgun (WGS) entry which is preliminary data.</text>
</comment>
<evidence type="ECO:0000313" key="5">
    <source>
        <dbReference type="Proteomes" id="UP001143372"/>
    </source>
</evidence>
<reference evidence="4" key="2">
    <citation type="submission" date="2023-01" db="EMBL/GenBank/DDBJ databases">
        <authorList>
            <person name="Sun Q."/>
            <person name="Evtushenko L."/>
        </authorList>
    </citation>
    <scope>NUCLEOTIDE SEQUENCE</scope>
    <source>
        <strain evidence="4">VKM B-2347</strain>
    </source>
</reference>
<keyword evidence="2" id="KW-0812">Transmembrane</keyword>
<evidence type="ECO:0000259" key="3">
    <source>
        <dbReference type="Pfam" id="PF01757"/>
    </source>
</evidence>
<name>A0A9W6MXA5_9HYPH</name>
<evidence type="ECO:0000256" key="2">
    <source>
        <dbReference type="SAM" id="Phobius"/>
    </source>
</evidence>
<keyword evidence="5" id="KW-1185">Reference proteome</keyword>
<feature type="compositionally biased region" description="Low complexity" evidence="1">
    <location>
        <begin position="246"/>
        <end position="255"/>
    </location>
</feature>
<sequence>MTPRQTDGAGAVSGPEAAIIAGVASGETAYPAQTCADVAAPTFTSFLNLARWSAAAMVFVGHLRNPMFLGYGDVATAERTVPVKLWYFVTGWHAEAVVVFFVLSGYLVGGLAVGKVQTGTWSFRDYSIDRVTRIYMAFLPALLLTAVLDVAGSTWFGAAGLYDNTQPMIQQKIATGAVTNYLNAETFGMNVLLLQHFLSPTFGSNYPLWTISAEFWFYFAFGFAVLAGRRKRGCRPRWRSPDRSRSSSSSAPNSSALWACG</sequence>
<dbReference type="Proteomes" id="UP001143372">
    <property type="component" value="Unassembled WGS sequence"/>
</dbReference>
<keyword evidence="2" id="KW-1133">Transmembrane helix</keyword>
<evidence type="ECO:0000256" key="1">
    <source>
        <dbReference type="SAM" id="MobiDB-lite"/>
    </source>
</evidence>
<dbReference type="AlphaFoldDB" id="A0A9W6MXA5"/>